<reference evidence="2" key="2">
    <citation type="submission" date="2021-02" db="EMBL/GenBank/DDBJ databases">
        <authorList>
            <person name="Merkel A.Y."/>
        </authorList>
    </citation>
    <scope>NUCLEOTIDE SEQUENCE</scope>
    <source>
        <strain evidence="2">T05b</strain>
    </source>
</reference>
<dbReference type="RefSeq" id="WP_205459686.1">
    <property type="nucleotide sequence ID" value="NZ_JAFHKK010000025.1"/>
</dbReference>
<organism evidence="2 3">
    <name type="scientific">Sulfurospirillum tamanense</name>
    <dbReference type="NCBI Taxonomy" id="2813362"/>
    <lineage>
        <taxon>Bacteria</taxon>
        <taxon>Pseudomonadati</taxon>
        <taxon>Campylobacterota</taxon>
        <taxon>Epsilonproteobacteria</taxon>
        <taxon>Campylobacterales</taxon>
        <taxon>Sulfurospirillaceae</taxon>
        <taxon>Sulfurospirillum</taxon>
    </lineage>
</organism>
<dbReference type="InterPro" id="IPR002925">
    <property type="entry name" value="Dienelactn_hydro"/>
</dbReference>
<evidence type="ECO:0000259" key="1">
    <source>
        <dbReference type="Pfam" id="PF01738"/>
    </source>
</evidence>
<keyword evidence="3" id="KW-1185">Reference proteome</keyword>
<comment type="caution">
    <text evidence="2">The sequence shown here is derived from an EMBL/GenBank/DDBJ whole genome shotgun (WGS) entry which is preliminary data.</text>
</comment>
<dbReference type="Proteomes" id="UP000703590">
    <property type="component" value="Unassembled WGS sequence"/>
</dbReference>
<sequence>MTRSIVGWICAGVLAFANGAPVVYEVEGKTYEGYYTSPHKTAPLVLLVHDWDGLDGYEKKRASMLHEMGYATFAVDMFGKGVVADTVEKRRALTGDLYNDRLKMRAILQAGVDAAKRVGANVDNAIGIGYCFGGTVILDFARSGAPLKAFVPFHGGLATPQGQSVEGITGEVVVFHGTADTAISMEEFATFAKELESAGISHEMHTYSGAPHAFSVFGTPRYHAEADRKSWERFSGYLKEVFGK</sequence>
<dbReference type="InterPro" id="IPR029058">
    <property type="entry name" value="AB_hydrolase_fold"/>
</dbReference>
<dbReference type="Gene3D" id="3.40.50.1820">
    <property type="entry name" value="alpha/beta hydrolase"/>
    <property type="match status" value="1"/>
</dbReference>
<gene>
    <name evidence="2" type="ORF">JWV37_10120</name>
</gene>
<accession>A0ABS2WUT3</accession>
<feature type="domain" description="Dienelactone hydrolase" evidence="1">
    <location>
        <begin position="32"/>
        <end position="241"/>
    </location>
</feature>
<dbReference type="EMBL" id="JAFHKK010000025">
    <property type="protein sequence ID" value="MBN2965138.1"/>
    <property type="molecule type" value="Genomic_DNA"/>
</dbReference>
<keyword evidence="2" id="KW-0378">Hydrolase</keyword>
<proteinExistence type="predicted"/>
<dbReference type="PANTHER" id="PTHR22946:SF0">
    <property type="entry name" value="DIENELACTONE HYDROLASE DOMAIN-CONTAINING PROTEIN"/>
    <property type="match status" value="1"/>
</dbReference>
<dbReference type="SUPFAM" id="SSF53474">
    <property type="entry name" value="alpha/beta-Hydrolases"/>
    <property type="match status" value="1"/>
</dbReference>
<dbReference type="InterPro" id="IPR050261">
    <property type="entry name" value="FrsA_esterase"/>
</dbReference>
<dbReference type="PANTHER" id="PTHR22946">
    <property type="entry name" value="DIENELACTONE HYDROLASE DOMAIN-CONTAINING PROTEIN-RELATED"/>
    <property type="match status" value="1"/>
</dbReference>
<name>A0ABS2WUT3_9BACT</name>
<reference evidence="2" key="1">
    <citation type="submission" date="2021-02" db="EMBL/GenBank/DDBJ databases">
        <title>Sulfurospirillum tamanensis sp. nov.</title>
        <authorList>
            <person name="Frolova A."/>
            <person name="Merkel A."/>
            <person name="Slobodkin A."/>
        </authorList>
    </citation>
    <scope>NUCLEOTIDE SEQUENCE</scope>
    <source>
        <strain evidence="2">T05b</strain>
    </source>
</reference>
<protein>
    <submittedName>
        <fullName evidence="2">Dienelactone hydrolase family protein</fullName>
    </submittedName>
</protein>
<evidence type="ECO:0000313" key="3">
    <source>
        <dbReference type="Proteomes" id="UP000703590"/>
    </source>
</evidence>
<evidence type="ECO:0000313" key="2">
    <source>
        <dbReference type="EMBL" id="MBN2965138.1"/>
    </source>
</evidence>
<dbReference type="Pfam" id="PF01738">
    <property type="entry name" value="DLH"/>
    <property type="match status" value="1"/>
</dbReference>
<dbReference type="GO" id="GO:0016787">
    <property type="term" value="F:hydrolase activity"/>
    <property type="evidence" value="ECO:0007669"/>
    <property type="project" value="UniProtKB-KW"/>
</dbReference>